<accession>A0A0K0XV25</accession>
<reference evidence="1 2" key="1">
    <citation type="submission" date="2015-07" db="EMBL/GenBank/DDBJ databases">
        <authorList>
            <person name="Noorani M."/>
        </authorList>
    </citation>
    <scope>NUCLEOTIDE SEQUENCE [LARGE SCALE GENOMIC DNA]</scope>
    <source>
        <strain evidence="1 2">KCTC 42284</strain>
    </source>
</reference>
<dbReference type="AlphaFoldDB" id="A0A0K0XV25"/>
<organism evidence="1 2">
    <name type="scientific">Wenzhouxiangella marina</name>
    <dbReference type="NCBI Taxonomy" id="1579979"/>
    <lineage>
        <taxon>Bacteria</taxon>
        <taxon>Pseudomonadati</taxon>
        <taxon>Pseudomonadota</taxon>
        <taxon>Gammaproteobacteria</taxon>
        <taxon>Chromatiales</taxon>
        <taxon>Wenzhouxiangellaceae</taxon>
        <taxon>Wenzhouxiangella</taxon>
    </lineage>
</organism>
<name>A0A0K0XV25_9GAMM</name>
<dbReference type="InterPro" id="IPR027417">
    <property type="entry name" value="P-loop_NTPase"/>
</dbReference>
<keyword evidence="2" id="KW-1185">Reference proteome</keyword>
<dbReference type="STRING" id="1579979.WM2015_1159"/>
<dbReference type="Gene3D" id="3.40.50.300">
    <property type="entry name" value="P-loop containing nucleotide triphosphate hydrolases"/>
    <property type="match status" value="1"/>
</dbReference>
<dbReference type="Proteomes" id="UP000066624">
    <property type="component" value="Chromosome"/>
</dbReference>
<dbReference type="EMBL" id="CP012154">
    <property type="protein sequence ID" value="AKS41533.1"/>
    <property type="molecule type" value="Genomic_DNA"/>
</dbReference>
<dbReference type="RefSeq" id="WP_049725171.1">
    <property type="nucleotide sequence ID" value="NZ_CP012154.1"/>
</dbReference>
<proteinExistence type="predicted"/>
<evidence type="ECO:0000313" key="1">
    <source>
        <dbReference type="EMBL" id="AKS41533.1"/>
    </source>
</evidence>
<dbReference type="KEGG" id="wma:WM2015_1159"/>
<evidence type="ECO:0000313" key="2">
    <source>
        <dbReference type="Proteomes" id="UP000066624"/>
    </source>
</evidence>
<protein>
    <submittedName>
        <fullName evidence="1">Uncharacterized protein</fullName>
    </submittedName>
</protein>
<gene>
    <name evidence="1" type="ORF">WM2015_1159</name>
</gene>
<dbReference type="SUPFAM" id="SSF52540">
    <property type="entry name" value="P-loop containing nucleoside triphosphate hydrolases"/>
    <property type="match status" value="1"/>
</dbReference>
<sequence>MLQAGRPGLAWLAGLETRQLTEEIAANPPRAPIFIAGVARSGSTILLQALASLPGLASPRYRDYPPVWLPYWWDRLRQQLPLPSTRPKPRAHADGIDVTPDSPEALDEIFWMHFFPRRHDPGLDQRLGPGQERADFTAFYRAHISKLLHTRGAERYLCKGNYNLLRLPLLLRMFPDARLVVPIRSPYTQVPSLLRQHRRFSMLSQHWPSVARQLARSGHFEFGPQRRAECAGDLAEAQRIEAEFSAGDDLAAYARQWASSYGALADCLSRHDDLAEAVLLVHHEQLCSEPETTLNRLSAHCRLDHRQHQQLLETWPARLRSPSEGPPLSSAERDIITAHCAGIADHFACSSTP</sequence>
<dbReference type="Pfam" id="PF13469">
    <property type="entry name" value="Sulfotransfer_3"/>
    <property type="match status" value="1"/>
</dbReference>